<proteinExistence type="predicted"/>
<sequence length="78" mass="9050">MMWHKGGMPVSMRACTEQEKGSRSWRFEGFESRLATASSRIQIKENSSICKDVTQYETLAEQLVQLHSEIKSKCRRLQ</sequence>
<dbReference type="EMBL" id="CAJRST010032223">
    <property type="protein sequence ID" value="CAG5974675.1"/>
    <property type="molecule type" value="Genomic_DNA"/>
</dbReference>
<evidence type="ECO:0000313" key="1">
    <source>
        <dbReference type="EMBL" id="CAG5974675.1"/>
    </source>
</evidence>
<gene>
    <name evidence="1" type="ORF">MMEN_LOCUS15810</name>
</gene>
<dbReference type="AlphaFoldDB" id="A0A8S4BNW3"/>
<accession>A0A8S4BNW3</accession>
<organism evidence="1 2">
    <name type="scientific">Menidia menidia</name>
    <name type="common">Atlantic silverside</name>
    <dbReference type="NCBI Taxonomy" id="238744"/>
    <lineage>
        <taxon>Eukaryota</taxon>
        <taxon>Metazoa</taxon>
        <taxon>Chordata</taxon>
        <taxon>Craniata</taxon>
        <taxon>Vertebrata</taxon>
        <taxon>Euteleostomi</taxon>
        <taxon>Actinopterygii</taxon>
        <taxon>Neopterygii</taxon>
        <taxon>Teleostei</taxon>
        <taxon>Neoteleostei</taxon>
        <taxon>Acanthomorphata</taxon>
        <taxon>Ovalentaria</taxon>
        <taxon>Atherinomorphae</taxon>
        <taxon>Atheriniformes</taxon>
        <taxon>Atherinopsidae</taxon>
        <taxon>Menidiinae</taxon>
        <taxon>Menidia</taxon>
    </lineage>
</organism>
<evidence type="ECO:0000313" key="2">
    <source>
        <dbReference type="Proteomes" id="UP000677803"/>
    </source>
</evidence>
<keyword evidence="2" id="KW-1185">Reference proteome</keyword>
<comment type="caution">
    <text evidence="1">The sequence shown here is derived from an EMBL/GenBank/DDBJ whole genome shotgun (WGS) entry which is preliminary data.</text>
</comment>
<reference evidence="1" key="1">
    <citation type="submission" date="2021-05" db="EMBL/GenBank/DDBJ databases">
        <authorList>
            <person name="Tigano A."/>
        </authorList>
    </citation>
    <scope>NUCLEOTIDE SEQUENCE</scope>
</reference>
<feature type="non-terminal residue" evidence="1">
    <location>
        <position position="1"/>
    </location>
</feature>
<protein>
    <submittedName>
        <fullName evidence="1">(Atlantic silverside) hypothetical protein</fullName>
    </submittedName>
</protein>
<dbReference type="Proteomes" id="UP000677803">
    <property type="component" value="Unassembled WGS sequence"/>
</dbReference>
<name>A0A8S4BNW3_9TELE</name>